<comment type="similarity">
    <text evidence="2 7">Belongs to the DedA family.</text>
</comment>
<dbReference type="RefSeq" id="WP_051802629.1">
    <property type="nucleotide sequence ID" value="NZ_AP023354.1"/>
</dbReference>
<dbReference type="EMBL" id="AP023354">
    <property type="protein sequence ID" value="BCJ29544.1"/>
    <property type="molecule type" value="Genomic_DNA"/>
</dbReference>
<dbReference type="OrthoDB" id="9813426at2"/>
<sequence>MHLLTRWVLSLPPYLMCAVPALVVLAEPALLAGVVLPSVGSMLLLGFLAHAGAVPLVPAMACGVAGATIGDSLGYLAGRRWSRRRDRLRGLVGARRWDRAESFVLRFGGLAVVAARFLTGLRTLVPRLGGLSGMPYRRFLAFSGPAGAVWGAGFVAVGYLAGASYRRVAGLLGTGGAVALGVLALAALAALVALRVRRWRRAAVPDIPPG</sequence>
<evidence type="ECO:0000256" key="5">
    <source>
        <dbReference type="ARBA" id="ARBA00022989"/>
    </source>
</evidence>
<keyword evidence="10" id="KW-1185">Reference proteome</keyword>
<dbReference type="InterPro" id="IPR032816">
    <property type="entry name" value="VTT_dom"/>
</dbReference>
<evidence type="ECO:0000256" key="2">
    <source>
        <dbReference type="ARBA" id="ARBA00010792"/>
    </source>
</evidence>
<keyword evidence="3 7" id="KW-1003">Cell membrane</keyword>
<accession>A0A810L273</accession>
<evidence type="ECO:0000313" key="9">
    <source>
        <dbReference type="EMBL" id="BCJ29544.1"/>
    </source>
</evidence>
<feature type="transmembrane region" description="Helical" evidence="7">
    <location>
        <begin position="56"/>
        <end position="77"/>
    </location>
</feature>
<dbReference type="PANTHER" id="PTHR30353:SF15">
    <property type="entry name" value="INNER MEMBRANE PROTEIN YABI"/>
    <property type="match status" value="1"/>
</dbReference>
<evidence type="ECO:0000313" key="10">
    <source>
        <dbReference type="Proteomes" id="UP000680750"/>
    </source>
</evidence>
<evidence type="ECO:0000256" key="7">
    <source>
        <dbReference type="RuleBase" id="RU367016"/>
    </source>
</evidence>
<evidence type="ECO:0000256" key="3">
    <source>
        <dbReference type="ARBA" id="ARBA00022475"/>
    </source>
</evidence>
<protein>
    <submittedName>
        <fullName evidence="9">Membrane protein</fullName>
    </submittedName>
</protein>
<feature type="domain" description="VTT" evidence="8">
    <location>
        <begin position="37"/>
        <end position="159"/>
    </location>
</feature>
<organism evidence="9 10">
    <name type="scientific">Actinocatenispora sera</name>
    <dbReference type="NCBI Taxonomy" id="390989"/>
    <lineage>
        <taxon>Bacteria</taxon>
        <taxon>Bacillati</taxon>
        <taxon>Actinomycetota</taxon>
        <taxon>Actinomycetes</taxon>
        <taxon>Micromonosporales</taxon>
        <taxon>Micromonosporaceae</taxon>
        <taxon>Actinocatenispora</taxon>
    </lineage>
</organism>
<dbReference type="AlphaFoldDB" id="A0A810L273"/>
<dbReference type="PANTHER" id="PTHR30353">
    <property type="entry name" value="INNER MEMBRANE PROTEIN DEDA-RELATED"/>
    <property type="match status" value="1"/>
</dbReference>
<keyword evidence="5 7" id="KW-1133">Transmembrane helix</keyword>
<feature type="transmembrane region" description="Helical" evidence="7">
    <location>
        <begin position="168"/>
        <end position="194"/>
    </location>
</feature>
<dbReference type="Proteomes" id="UP000680750">
    <property type="component" value="Chromosome"/>
</dbReference>
<dbReference type="KEGG" id="aser:Asera_36520"/>
<feature type="transmembrane region" description="Helical" evidence="7">
    <location>
        <begin position="103"/>
        <end position="119"/>
    </location>
</feature>
<dbReference type="InterPro" id="IPR032818">
    <property type="entry name" value="DedA-like"/>
</dbReference>
<feature type="transmembrane region" description="Helical" evidence="7">
    <location>
        <begin position="139"/>
        <end position="161"/>
    </location>
</feature>
<keyword evidence="4 7" id="KW-0812">Transmembrane</keyword>
<name>A0A810L273_9ACTN</name>
<proteinExistence type="inferred from homology"/>
<evidence type="ECO:0000256" key="1">
    <source>
        <dbReference type="ARBA" id="ARBA00004651"/>
    </source>
</evidence>
<evidence type="ECO:0000259" key="8">
    <source>
        <dbReference type="Pfam" id="PF09335"/>
    </source>
</evidence>
<keyword evidence="6 7" id="KW-0472">Membrane</keyword>
<dbReference type="Pfam" id="PF09335">
    <property type="entry name" value="VTT_dom"/>
    <property type="match status" value="1"/>
</dbReference>
<feature type="transmembrane region" description="Helical" evidence="7">
    <location>
        <begin position="12"/>
        <end position="36"/>
    </location>
</feature>
<dbReference type="GO" id="GO:0005886">
    <property type="term" value="C:plasma membrane"/>
    <property type="evidence" value="ECO:0007669"/>
    <property type="project" value="UniProtKB-SubCell"/>
</dbReference>
<comment type="subcellular location">
    <subcellularLocation>
        <location evidence="1 7">Cell membrane</location>
        <topology evidence="1 7">Multi-pass membrane protein</topology>
    </subcellularLocation>
</comment>
<gene>
    <name evidence="9" type="primary">dedA</name>
    <name evidence="9" type="ORF">Asera_36520</name>
</gene>
<reference evidence="9" key="1">
    <citation type="submission" date="2020-08" db="EMBL/GenBank/DDBJ databases">
        <title>Whole genome shotgun sequence of Actinocatenispora sera NBRC 101916.</title>
        <authorList>
            <person name="Komaki H."/>
            <person name="Tamura T."/>
        </authorList>
    </citation>
    <scope>NUCLEOTIDE SEQUENCE</scope>
    <source>
        <strain evidence="9">NBRC 101916</strain>
    </source>
</reference>
<evidence type="ECO:0000256" key="6">
    <source>
        <dbReference type="ARBA" id="ARBA00023136"/>
    </source>
</evidence>
<evidence type="ECO:0000256" key="4">
    <source>
        <dbReference type="ARBA" id="ARBA00022692"/>
    </source>
</evidence>